<reference evidence="9" key="1">
    <citation type="submission" date="2022-03" db="EMBL/GenBank/DDBJ databases">
        <authorList>
            <person name="Martin C."/>
        </authorList>
    </citation>
    <scope>NUCLEOTIDE SEQUENCE</scope>
</reference>
<feature type="region of interest" description="Disordered" evidence="7">
    <location>
        <begin position="471"/>
        <end position="528"/>
    </location>
</feature>
<feature type="domain" description="Homeobox" evidence="8">
    <location>
        <begin position="374"/>
        <end position="434"/>
    </location>
</feature>
<evidence type="ECO:0000256" key="4">
    <source>
        <dbReference type="ARBA" id="ARBA00023242"/>
    </source>
</evidence>
<feature type="compositionally biased region" description="Basic and acidic residues" evidence="7">
    <location>
        <begin position="481"/>
        <end position="499"/>
    </location>
</feature>
<dbReference type="GO" id="GO:0000981">
    <property type="term" value="F:DNA-binding transcription factor activity, RNA polymerase II-specific"/>
    <property type="evidence" value="ECO:0007669"/>
    <property type="project" value="InterPro"/>
</dbReference>
<sequence length="669" mass="75669">MENQPELAPISNLQWNYYSAPTSPTPPAVNLAYNQPLTENPKQSYNQPFTERAKQSYNELVTESTEQTYNQSVTENTKQSYNKPINQDIKQSYNEPDSEIVNLSSKRPFAETYNPCPTKNHSDQKMTKSLDNYPSLPNVQNAVNKFWSTASFPSSRTENFNKQDATQTSDNMTAQTQLFPSQPNESQEDNTSMKNTAEIYPIWSYTTLNHEVPKSYTHLANVKDDTLEKQRETNIHRLKMNSYTESATNAAENERNDNATDDCASRLNFQSPYMVPGVVDPVGLYSPSKYSSRSVDDMIRSQQYQPYNAMSPWPYSWLGSVNYDTLPLPLVSPHKPLGTGLKKETETTATRSTAPLRSIKPRERHRTDSGESLSNKRKPRTSFTAKQKEILTTYFNRRQYPDALEKEELSEKTGLPFGIITVWFKNRRAILRKRQMKEDTLKTPAGPGNPNIRKGSGILYDKILHMKHTRSISSGSVELQRPSEETYEDAAKTEHEFDKPIGPPSPSIPDSTTTNELQRSNPPPNVQLVSTASNLKRFAPDDDATSNQDCLSKNRYQNKRLCPDIITADPHNDCAEANDTSPSGTVPYDHLSSYCQPPLPALGQSTFLEKQAGCMETNTGDCYSYPQFYQHQMALYGYWNHVTASMNSSSETQGHHQTHTAGFKKAKDL</sequence>
<dbReference type="SMART" id="SM00389">
    <property type="entry name" value="HOX"/>
    <property type="match status" value="1"/>
</dbReference>
<evidence type="ECO:0000313" key="9">
    <source>
        <dbReference type="EMBL" id="CAH1784441.1"/>
    </source>
</evidence>
<dbReference type="GO" id="GO:0000978">
    <property type="term" value="F:RNA polymerase II cis-regulatory region sequence-specific DNA binding"/>
    <property type="evidence" value="ECO:0007669"/>
    <property type="project" value="TreeGrafter"/>
</dbReference>
<evidence type="ECO:0000256" key="7">
    <source>
        <dbReference type="SAM" id="MobiDB-lite"/>
    </source>
</evidence>
<evidence type="ECO:0000256" key="3">
    <source>
        <dbReference type="ARBA" id="ARBA00023155"/>
    </source>
</evidence>
<feature type="compositionally biased region" description="Basic residues" evidence="7">
    <location>
        <begin position="656"/>
        <end position="669"/>
    </location>
</feature>
<dbReference type="PROSITE" id="PS50071">
    <property type="entry name" value="HOMEOBOX_2"/>
    <property type="match status" value="1"/>
</dbReference>
<keyword evidence="4 5" id="KW-0539">Nucleus</keyword>
<dbReference type="EMBL" id="CAIIXF020000005">
    <property type="protein sequence ID" value="CAH1784441.1"/>
    <property type="molecule type" value="Genomic_DNA"/>
</dbReference>
<feature type="region of interest" description="Disordered" evidence="7">
    <location>
        <begin position="648"/>
        <end position="669"/>
    </location>
</feature>
<feature type="region of interest" description="Disordered" evidence="7">
    <location>
        <begin position="16"/>
        <end position="46"/>
    </location>
</feature>
<evidence type="ECO:0000256" key="1">
    <source>
        <dbReference type="ARBA" id="ARBA00004123"/>
    </source>
</evidence>
<dbReference type="OrthoDB" id="6159439at2759"/>
<evidence type="ECO:0000313" key="10">
    <source>
        <dbReference type="Proteomes" id="UP000749559"/>
    </source>
</evidence>
<comment type="caution">
    <text evidence="9">The sequence shown here is derived from an EMBL/GenBank/DDBJ whole genome shotgun (WGS) entry which is preliminary data.</text>
</comment>
<gene>
    <name evidence="9" type="ORF">OFUS_LOCUS10635</name>
</gene>
<keyword evidence="3 5" id="KW-0371">Homeobox</keyword>
<dbReference type="InterPro" id="IPR001356">
    <property type="entry name" value="HD"/>
</dbReference>
<evidence type="ECO:0000256" key="2">
    <source>
        <dbReference type="ARBA" id="ARBA00023125"/>
    </source>
</evidence>
<name>A0A8S4NS25_OWEFU</name>
<dbReference type="Gene3D" id="1.10.10.60">
    <property type="entry name" value="Homeodomain-like"/>
    <property type="match status" value="1"/>
</dbReference>
<dbReference type="Pfam" id="PF00046">
    <property type="entry name" value="Homeodomain"/>
    <property type="match status" value="1"/>
</dbReference>
<feature type="region of interest" description="Disordered" evidence="7">
    <location>
        <begin position="336"/>
        <end position="388"/>
    </location>
</feature>
<accession>A0A8S4NS25</accession>
<dbReference type="PROSITE" id="PS00027">
    <property type="entry name" value="HOMEOBOX_1"/>
    <property type="match status" value="1"/>
</dbReference>
<dbReference type="SUPFAM" id="SSF46689">
    <property type="entry name" value="Homeodomain-like"/>
    <property type="match status" value="1"/>
</dbReference>
<evidence type="ECO:0000256" key="6">
    <source>
        <dbReference type="RuleBase" id="RU000682"/>
    </source>
</evidence>
<evidence type="ECO:0000259" key="8">
    <source>
        <dbReference type="PROSITE" id="PS50071"/>
    </source>
</evidence>
<dbReference type="CDD" id="cd00086">
    <property type="entry name" value="homeodomain"/>
    <property type="match status" value="1"/>
</dbReference>
<feature type="compositionally biased region" description="Polar residues" evidence="7">
    <location>
        <begin position="241"/>
        <end position="251"/>
    </location>
</feature>
<organism evidence="9 10">
    <name type="scientific">Owenia fusiformis</name>
    <name type="common">Polychaete worm</name>
    <dbReference type="NCBI Taxonomy" id="6347"/>
    <lineage>
        <taxon>Eukaryota</taxon>
        <taxon>Metazoa</taxon>
        <taxon>Spiralia</taxon>
        <taxon>Lophotrochozoa</taxon>
        <taxon>Annelida</taxon>
        <taxon>Polychaeta</taxon>
        <taxon>Sedentaria</taxon>
        <taxon>Canalipalpata</taxon>
        <taxon>Sabellida</taxon>
        <taxon>Oweniida</taxon>
        <taxon>Oweniidae</taxon>
        <taxon>Owenia</taxon>
    </lineage>
</organism>
<dbReference type="PANTHER" id="PTHR45793:SF25">
    <property type="entry name" value="HOMEOBOX PROTEIN CEH-36"/>
    <property type="match status" value="1"/>
</dbReference>
<dbReference type="PANTHER" id="PTHR45793">
    <property type="entry name" value="HOMEOBOX PROTEIN"/>
    <property type="match status" value="1"/>
</dbReference>
<dbReference type="InterPro" id="IPR017970">
    <property type="entry name" value="Homeobox_CS"/>
</dbReference>
<protein>
    <recommendedName>
        <fullName evidence="8">Homeobox domain-containing protein</fullName>
    </recommendedName>
</protein>
<evidence type="ECO:0000256" key="5">
    <source>
        <dbReference type="PROSITE-ProRule" id="PRU00108"/>
    </source>
</evidence>
<dbReference type="AlphaFoldDB" id="A0A8S4NS25"/>
<dbReference type="Proteomes" id="UP000749559">
    <property type="component" value="Unassembled WGS sequence"/>
</dbReference>
<comment type="subcellular location">
    <subcellularLocation>
        <location evidence="1 5 6">Nucleus</location>
    </subcellularLocation>
</comment>
<dbReference type="InterPro" id="IPR009057">
    <property type="entry name" value="Homeodomain-like_sf"/>
</dbReference>
<dbReference type="GO" id="GO:0005634">
    <property type="term" value="C:nucleus"/>
    <property type="evidence" value="ECO:0007669"/>
    <property type="project" value="UniProtKB-SubCell"/>
</dbReference>
<keyword evidence="2 5" id="KW-0238">DNA-binding</keyword>
<keyword evidence="10" id="KW-1185">Reference proteome</keyword>
<proteinExistence type="predicted"/>
<feature type="DNA-binding region" description="Homeobox" evidence="5">
    <location>
        <begin position="376"/>
        <end position="435"/>
    </location>
</feature>
<feature type="compositionally biased region" description="Polar residues" evidence="7">
    <location>
        <begin position="32"/>
        <end position="46"/>
    </location>
</feature>
<feature type="region of interest" description="Disordered" evidence="7">
    <location>
        <begin position="239"/>
        <end position="264"/>
    </location>
</feature>